<dbReference type="AlphaFoldDB" id="A0A9P5WXR5"/>
<proteinExistence type="predicted"/>
<organism evidence="2 3">
    <name type="scientific">Macrolepiota fuliginosa MF-IS2</name>
    <dbReference type="NCBI Taxonomy" id="1400762"/>
    <lineage>
        <taxon>Eukaryota</taxon>
        <taxon>Fungi</taxon>
        <taxon>Dikarya</taxon>
        <taxon>Basidiomycota</taxon>
        <taxon>Agaricomycotina</taxon>
        <taxon>Agaricomycetes</taxon>
        <taxon>Agaricomycetidae</taxon>
        <taxon>Agaricales</taxon>
        <taxon>Agaricineae</taxon>
        <taxon>Agaricaceae</taxon>
        <taxon>Macrolepiota</taxon>
    </lineage>
</organism>
<reference evidence="2" key="1">
    <citation type="submission" date="2020-11" db="EMBL/GenBank/DDBJ databases">
        <authorList>
            <consortium name="DOE Joint Genome Institute"/>
            <person name="Ahrendt S."/>
            <person name="Riley R."/>
            <person name="Andreopoulos W."/>
            <person name="Labutti K."/>
            <person name="Pangilinan J."/>
            <person name="Ruiz-Duenas F.J."/>
            <person name="Barrasa J.M."/>
            <person name="Sanchez-Garcia M."/>
            <person name="Camarero S."/>
            <person name="Miyauchi S."/>
            <person name="Serrano A."/>
            <person name="Linde D."/>
            <person name="Babiker R."/>
            <person name="Drula E."/>
            <person name="Ayuso-Fernandez I."/>
            <person name="Pacheco R."/>
            <person name="Padilla G."/>
            <person name="Ferreira P."/>
            <person name="Barriuso J."/>
            <person name="Kellner H."/>
            <person name="Castanera R."/>
            <person name="Alfaro M."/>
            <person name="Ramirez L."/>
            <person name="Pisabarro A.G."/>
            <person name="Kuo A."/>
            <person name="Tritt A."/>
            <person name="Lipzen A."/>
            <person name="He G."/>
            <person name="Yan M."/>
            <person name="Ng V."/>
            <person name="Cullen D."/>
            <person name="Martin F."/>
            <person name="Rosso M.-N."/>
            <person name="Henrissat B."/>
            <person name="Hibbett D."/>
            <person name="Martinez A.T."/>
            <person name="Grigoriev I.V."/>
        </authorList>
    </citation>
    <scope>NUCLEOTIDE SEQUENCE</scope>
    <source>
        <strain evidence="2">MF-IS2</strain>
    </source>
</reference>
<name>A0A9P5WXR5_9AGAR</name>
<evidence type="ECO:0000256" key="1">
    <source>
        <dbReference type="SAM" id="MobiDB-lite"/>
    </source>
</evidence>
<evidence type="ECO:0000313" key="3">
    <source>
        <dbReference type="Proteomes" id="UP000807342"/>
    </source>
</evidence>
<gene>
    <name evidence="2" type="ORF">P691DRAFT_768832</name>
</gene>
<keyword evidence="3" id="KW-1185">Reference proteome</keyword>
<accession>A0A9P5WXR5</accession>
<comment type="caution">
    <text evidence="2">The sequence shown here is derived from an EMBL/GenBank/DDBJ whole genome shotgun (WGS) entry which is preliminary data.</text>
</comment>
<protein>
    <submittedName>
        <fullName evidence="2">Uncharacterized protein</fullName>
    </submittedName>
</protein>
<dbReference type="Proteomes" id="UP000807342">
    <property type="component" value="Unassembled WGS sequence"/>
</dbReference>
<sequence>MTSQGPTSRASLTNSSRTDLSPPINKTISESQQVFHFTTTIQHQLQGVIQSLQNLCISIQNKQNPLSTLLMNLSLSSPIAEVVDPTKPTNPYPANYQTIPINLHCVTGETSDEEKESSDEENDLEVVSNKGNNVMGAEEHVLIPPGQQLVLMISGHTSDYRITPLPPVYNNVHINEILCLAMDSSCYKYTLLHHPSLCLPVALYLSWTLP</sequence>
<dbReference type="EMBL" id="MU153373">
    <property type="protein sequence ID" value="KAF9439811.1"/>
    <property type="molecule type" value="Genomic_DNA"/>
</dbReference>
<evidence type="ECO:0000313" key="2">
    <source>
        <dbReference type="EMBL" id="KAF9439811.1"/>
    </source>
</evidence>
<feature type="region of interest" description="Disordered" evidence="1">
    <location>
        <begin position="1"/>
        <end position="25"/>
    </location>
</feature>